<dbReference type="PROSITE" id="PS51819">
    <property type="entry name" value="VOC"/>
    <property type="match status" value="1"/>
</dbReference>
<name>A0A2K3CV91_CHLRE</name>
<keyword evidence="4" id="KW-1185">Reference proteome</keyword>
<evidence type="ECO:0000256" key="1">
    <source>
        <dbReference type="SAM" id="MobiDB-lite"/>
    </source>
</evidence>
<feature type="region of interest" description="Disordered" evidence="1">
    <location>
        <begin position="268"/>
        <end position="287"/>
    </location>
</feature>
<dbReference type="CDD" id="cd07245">
    <property type="entry name" value="VOC_like"/>
    <property type="match status" value="1"/>
</dbReference>
<dbReference type="Pfam" id="PF00903">
    <property type="entry name" value="Glyoxalase"/>
    <property type="match status" value="1"/>
</dbReference>
<dbReference type="PANTHER" id="PTHR46142">
    <property type="match status" value="1"/>
</dbReference>
<feature type="domain" description="VOC" evidence="2">
    <location>
        <begin position="17"/>
        <end position="137"/>
    </location>
</feature>
<dbReference type="Gene3D" id="3.10.180.10">
    <property type="entry name" value="2,3-Dihydroxybiphenyl 1,2-Dioxygenase, domain 1"/>
    <property type="match status" value="1"/>
</dbReference>
<dbReference type="KEGG" id="cre:CHLRE_16g678200v5"/>
<proteinExistence type="predicted"/>
<evidence type="ECO:0000313" key="4">
    <source>
        <dbReference type="Proteomes" id="UP000006906"/>
    </source>
</evidence>
<dbReference type="InParanoid" id="A0A2K3CV91"/>
<dbReference type="InterPro" id="IPR004360">
    <property type="entry name" value="Glyas_Fos-R_dOase_dom"/>
</dbReference>
<dbReference type="RefSeq" id="XP_042916057.1">
    <property type="nucleotide sequence ID" value="XM_043071351.1"/>
</dbReference>
<dbReference type="OrthoDB" id="16820at2759"/>
<gene>
    <name evidence="3" type="ORF">CHLRE_16g678200v5</name>
</gene>
<dbReference type="InterPro" id="IPR037523">
    <property type="entry name" value="VOC_core"/>
</dbReference>
<dbReference type="ExpressionAtlas" id="A0A2K3CV91">
    <property type="expression patterns" value="baseline and differential"/>
</dbReference>
<dbReference type="InterPro" id="IPR029068">
    <property type="entry name" value="Glyas_Bleomycin-R_OHBP_Dase"/>
</dbReference>
<dbReference type="Gramene" id="PNW72197">
    <property type="protein sequence ID" value="PNW72197"/>
    <property type="gene ID" value="CHLRE_16g678200v5"/>
</dbReference>
<dbReference type="PANTHER" id="PTHR46142:SF3">
    <property type="entry name" value="F18B13.24 PROTEIN"/>
    <property type="match status" value="1"/>
</dbReference>
<evidence type="ECO:0000259" key="2">
    <source>
        <dbReference type="PROSITE" id="PS51819"/>
    </source>
</evidence>
<dbReference type="GeneID" id="5721515"/>
<reference evidence="3 4" key="1">
    <citation type="journal article" date="2007" name="Science">
        <title>The Chlamydomonas genome reveals the evolution of key animal and plant functions.</title>
        <authorList>
            <person name="Merchant S.S."/>
            <person name="Prochnik S.E."/>
            <person name="Vallon O."/>
            <person name="Harris E.H."/>
            <person name="Karpowicz S.J."/>
            <person name="Witman G.B."/>
            <person name="Terry A."/>
            <person name="Salamov A."/>
            <person name="Fritz-Laylin L.K."/>
            <person name="Marechal-Drouard L."/>
            <person name="Marshall W.F."/>
            <person name="Qu L.H."/>
            <person name="Nelson D.R."/>
            <person name="Sanderfoot A.A."/>
            <person name="Spalding M.H."/>
            <person name="Kapitonov V.V."/>
            <person name="Ren Q."/>
            <person name="Ferris P."/>
            <person name="Lindquist E."/>
            <person name="Shapiro H."/>
            <person name="Lucas S.M."/>
            <person name="Grimwood J."/>
            <person name="Schmutz J."/>
            <person name="Cardol P."/>
            <person name="Cerutti H."/>
            <person name="Chanfreau G."/>
            <person name="Chen C.L."/>
            <person name="Cognat V."/>
            <person name="Croft M.T."/>
            <person name="Dent R."/>
            <person name="Dutcher S."/>
            <person name="Fernandez E."/>
            <person name="Fukuzawa H."/>
            <person name="Gonzalez-Ballester D."/>
            <person name="Gonzalez-Halphen D."/>
            <person name="Hallmann A."/>
            <person name="Hanikenne M."/>
            <person name="Hippler M."/>
            <person name="Inwood W."/>
            <person name="Jabbari K."/>
            <person name="Kalanon M."/>
            <person name="Kuras R."/>
            <person name="Lefebvre P.A."/>
            <person name="Lemaire S.D."/>
            <person name="Lobanov A.V."/>
            <person name="Lohr M."/>
            <person name="Manuell A."/>
            <person name="Meier I."/>
            <person name="Mets L."/>
            <person name="Mittag M."/>
            <person name="Mittelmeier T."/>
            <person name="Moroney J.V."/>
            <person name="Moseley J."/>
            <person name="Napoli C."/>
            <person name="Nedelcu A.M."/>
            <person name="Niyogi K."/>
            <person name="Novoselov S.V."/>
            <person name="Paulsen I.T."/>
            <person name="Pazour G."/>
            <person name="Purton S."/>
            <person name="Ral J.P."/>
            <person name="Riano-Pachon D.M."/>
            <person name="Riekhof W."/>
            <person name="Rymarquis L."/>
            <person name="Schroda M."/>
            <person name="Stern D."/>
            <person name="Umen J."/>
            <person name="Willows R."/>
            <person name="Wilson N."/>
            <person name="Zimmer S.L."/>
            <person name="Allmer J."/>
            <person name="Balk J."/>
            <person name="Bisova K."/>
            <person name="Chen C.J."/>
            <person name="Elias M."/>
            <person name="Gendler K."/>
            <person name="Hauser C."/>
            <person name="Lamb M.R."/>
            <person name="Ledford H."/>
            <person name="Long J.C."/>
            <person name="Minagawa J."/>
            <person name="Page M.D."/>
            <person name="Pan J."/>
            <person name="Pootakham W."/>
            <person name="Roje S."/>
            <person name="Rose A."/>
            <person name="Stahlberg E."/>
            <person name="Terauchi A.M."/>
            <person name="Yang P."/>
            <person name="Ball S."/>
            <person name="Bowler C."/>
            <person name="Dieckmann C.L."/>
            <person name="Gladyshev V.N."/>
            <person name="Green P."/>
            <person name="Jorgensen R."/>
            <person name="Mayfield S."/>
            <person name="Mueller-Roeber B."/>
            <person name="Rajamani S."/>
            <person name="Sayre R.T."/>
            <person name="Brokstein P."/>
            <person name="Dubchak I."/>
            <person name="Goodstein D."/>
            <person name="Hornick L."/>
            <person name="Huang Y.W."/>
            <person name="Jhaveri J."/>
            <person name="Luo Y."/>
            <person name="Martinez D."/>
            <person name="Ngau W.C."/>
            <person name="Otillar B."/>
            <person name="Poliakov A."/>
            <person name="Porter A."/>
            <person name="Szajkowski L."/>
            <person name="Werner G."/>
            <person name="Zhou K."/>
            <person name="Grigoriev I.V."/>
            <person name="Rokhsar D.S."/>
            <person name="Grossman A.R."/>
        </authorList>
    </citation>
    <scope>NUCLEOTIDE SEQUENCE [LARGE SCALE GENOMIC DNA]</scope>
    <source>
        <strain evidence="4">CC-503</strain>
    </source>
</reference>
<organism evidence="3 4">
    <name type="scientific">Chlamydomonas reinhardtii</name>
    <name type="common">Chlamydomonas smithii</name>
    <dbReference type="NCBI Taxonomy" id="3055"/>
    <lineage>
        <taxon>Eukaryota</taxon>
        <taxon>Viridiplantae</taxon>
        <taxon>Chlorophyta</taxon>
        <taxon>core chlorophytes</taxon>
        <taxon>Chlorophyceae</taxon>
        <taxon>CS clade</taxon>
        <taxon>Chlamydomonadales</taxon>
        <taxon>Chlamydomonadaceae</taxon>
        <taxon>Chlamydomonas</taxon>
    </lineage>
</organism>
<dbReference type="AlphaFoldDB" id="A0A2K3CV91"/>
<accession>A0A2K3CV91</accession>
<dbReference type="SUPFAM" id="SSF54593">
    <property type="entry name" value="Glyoxalase/Bleomycin resistance protein/Dihydroxybiphenyl dioxygenase"/>
    <property type="match status" value="1"/>
</dbReference>
<evidence type="ECO:0000313" key="3">
    <source>
        <dbReference type="EMBL" id="PNW72197.1"/>
    </source>
</evidence>
<sequence length="575" mass="58148">MGPQQEPGRRRPLPLKALNHVSRCCEDVARSFAFYTDVLGFIPVKRPTSFEFEGAWMFNYGIGLHLVKGNPAPRDSKIEPKTCHISFQVSISLEEMEAHLKEWGLDYVKQVFVEDGVEVGQLFFHDPDNNMIGFAQYHIVSRHRASGPCYLGDLASILITPDSLLALLCAQVCNCHELPVVPLAEGLLACANVAAINSAAAVAAATAVELAATPGDAVSCLAAALTEMPALMAAPPAAAAAAGAAITKEMHEHVAASSSGIVRHVATAPSTADTPDPAASPKMPLTPPSCDATTAVAAAVPTAIITTQAQATAAALPPPHLNSTPASHLLADEAGSTCSCSLDSELQEPCGAADDASSSAACGSVAGGGPRRSHSFGSSSMFSGFSGSLASVSMPSGLLVASVREAAAAGRSRSVRVSELDEWLSLLGTVASEPVPAGVKDAGASAYAYLASPAGASELVATPPGLSGLSCMELGTGGGTAAVAAAAVAERKQCGEQASQLQQQHIYSQYLRQRLAVGASAAPGAGAGGPKAGSGAGEAGDLRKHKMQEHAAMVGVISAMGSAGTAASATPTAVL</sequence>
<protein>
    <recommendedName>
        <fullName evidence="2">VOC domain-containing protein</fullName>
    </recommendedName>
</protein>
<dbReference type="EMBL" id="CM008977">
    <property type="protein sequence ID" value="PNW72197.1"/>
    <property type="molecule type" value="Genomic_DNA"/>
</dbReference>
<dbReference type="Proteomes" id="UP000006906">
    <property type="component" value="Chromosome 16"/>
</dbReference>
<feature type="compositionally biased region" description="Low complexity" evidence="1">
    <location>
        <begin position="268"/>
        <end position="281"/>
    </location>
</feature>